<feature type="transmembrane region" description="Helical" evidence="2">
    <location>
        <begin position="50"/>
        <end position="80"/>
    </location>
</feature>
<sequence>MKRPDTSQVLAALRPLRIPLILLALYLALHAVMTALSVRHGYGSPDGLGLGSLAVAAAVVVLRVALLIVVSAVLAFRLVVCVLAQFIAKPSVEKVNPFPEASSRHDTPESRAVQVKPSADRDVL</sequence>
<comment type="caution">
    <text evidence="3">The sequence shown here is derived from an EMBL/GenBank/DDBJ whole genome shotgun (WGS) entry which is preliminary data.</text>
</comment>
<reference evidence="3 4" key="1">
    <citation type="submission" date="2023-07" db="EMBL/GenBank/DDBJ databases">
        <title>Sorghum-associated microbial communities from plants grown in Nebraska, USA.</title>
        <authorList>
            <person name="Schachtman D."/>
        </authorList>
    </citation>
    <scope>NUCLEOTIDE SEQUENCE [LARGE SCALE GENOMIC DNA]</scope>
    <source>
        <strain evidence="3 4">4272</strain>
    </source>
</reference>
<feature type="region of interest" description="Disordered" evidence="1">
    <location>
        <begin position="96"/>
        <end position="124"/>
    </location>
</feature>
<accession>A0ABU1XHD5</accession>
<evidence type="ECO:0000256" key="2">
    <source>
        <dbReference type="SAM" id="Phobius"/>
    </source>
</evidence>
<keyword evidence="2" id="KW-0812">Transmembrane</keyword>
<keyword evidence="2" id="KW-1133">Transmembrane helix</keyword>
<keyword evidence="4" id="KW-1185">Reference proteome</keyword>
<evidence type="ECO:0000313" key="4">
    <source>
        <dbReference type="Proteomes" id="UP001251217"/>
    </source>
</evidence>
<evidence type="ECO:0000256" key="1">
    <source>
        <dbReference type="SAM" id="MobiDB-lite"/>
    </source>
</evidence>
<proteinExistence type="predicted"/>
<gene>
    <name evidence="3" type="ORF">J2W56_003133</name>
</gene>
<keyword evidence="2" id="KW-0472">Membrane</keyword>
<dbReference type="Proteomes" id="UP001251217">
    <property type="component" value="Unassembled WGS sequence"/>
</dbReference>
<feature type="transmembrane region" description="Helical" evidence="2">
    <location>
        <begin position="20"/>
        <end position="38"/>
    </location>
</feature>
<name>A0ABU1XHD5_9NOCA</name>
<dbReference type="EMBL" id="JAVDWW010000004">
    <property type="protein sequence ID" value="MDR7169392.1"/>
    <property type="molecule type" value="Genomic_DNA"/>
</dbReference>
<protein>
    <submittedName>
        <fullName evidence="3">Uncharacterized protein</fullName>
    </submittedName>
</protein>
<dbReference type="RefSeq" id="WP_310402430.1">
    <property type="nucleotide sequence ID" value="NZ_JAVDWW010000004.1"/>
</dbReference>
<evidence type="ECO:0000313" key="3">
    <source>
        <dbReference type="EMBL" id="MDR7169392.1"/>
    </source>
</evidence>
<organism evidence="3 4">
    <name type="scientific">Nocardia kruczakiae</name>
    <dbReference type="NCBI Taxonomy" id="261477"/>
    <lineage>
        <taxon>Bacteria</taxon>
        <taxon>Bacillati</taxon>
        <taxon>Actinomycetota</taxon>
        <taxon>Actinomycetes</taxon>
        <taxon>Mycobacteriales</taxon>
        <taxon>Nocardiaceae</taxon>
        <taxon>Nocardia</taxon>
    </lineage>
</organism>